<keyword evidence="3" id="KW-0949">S-adenosyl-L-methionine</keyword>
<dbReference type="InterPro" id="IPR058240">
    <property type="entry name" value="rSAM_sf"/>
</dbReference>
<dbReference type="InterPro" id="IPR013785">
    <property type="entry name" value="Aldolase_TIM"/>
</dbReference>
<comment type="cofactor">
    <cofactor evidence="1">
        <name>[4Fe-4S] cluster</name>
        <dbReference type="ChEBI" id="CHEBI:49883"/>
    </cofactor>
</comment>
<dbReference type="SFLD" id="SFLDS00029">
    <property type="entry name" value="Radical_SAM"/>
    <property type="match status" value="1"/>
</dbReference>
<keyword evidence="4" id="KW-0479">Metal-binding</keyword>
<dbReference type="PANTHER" id="PTHR30352:SF5">
    <property type="entry name" value="PYRUVATE FORMATE-LYASE 1-ACTIVATING ENZYME"/>
    <property type="match status" value="1"/>
</dbReference>
<dbReference type="SFLD" id="SFLDG01067">
    <property type="entry name" value="SPASM/twitch_domain_containing"/>
    <property type="match status" value="1"/>
</dbReference>
<dbReference type="PROSITE" id="PS51918">
    <property type="entry name" value="RADICAL_SAM"/>
    <property type="match status" value="1"/>
</dbReference>
<evidence type="ECO:0000259" key="7">
    <source>
        <dbReference type="PROSITE" id="PS51918"/>
    </source>
</evidence>
<proteinExistence type="predicted"/>
<keyword evidence="6" id="KW-0411">Iron-sulfur</keyword>
<dbReference type="Gene3D" id="3.20.20.70">
    <property type="entry name" value="Aldolase class I"/>
    <property type="match status" value="1"/>
</dbReference>
<evidence type="ECO:0000256" key="3">
    <source>
        <dbReference type="ARBA" id="ARBA00022691"/>
    </source>
</evidence>
<protein>
    <submittedName>
        <fullName evidence="8">Radical SAM protein</fullName>
    </submittedName>
</protein>
<feature type="domain" description="Radical SAM core" evidence="7">
    <location>
        <begin position="10"/>
        <end position="245"/>
    </location>
</feature>
<accession>A0A7J2U5J0</accession>
<dbReference type="GO" id="GO:0051539">
    <property type="term" value="F:4 iron, 4 sulfur cluster binding"/>
    <property type="evidence" value="ECO:0007669"/>
    <property type="project" value="UniProtKB-KW"/>
</dbReference>
<evidence type="ECO:0000256" key="6">
    <source>
        <dbReference type="ARBA" id="ARBA00023014"/>
    </source>
</evidence>
<dbReference type="AlphaFoldDB" id="A0A7J2U5J0"/>
<evidence type="ECO:0000256" key="4">
    <source>
        <dbReference type="ARBA" id="ARBA00022723"/>
    </source>
</evidence>
<dbReference type="InterPro" id="IPR007197">
    <property type="entry name" value="rSAM"/>
</dbReference>
<dbReference type="SUPFAM" id="SSF102114">
    <property type="entry name" value="Radical SAM enzymes"/>
    <property type="match status" value="1"/>
</dbReference>
<dbReference type="Pfam" id="PF04055">
    <property type="entry name" value="Radical_SAM"/>
    <property type="match status" value="1"/>
</dbReference>
<name>A0A7J2U5J0_9CREN</name>
<keyword evidence="5" id="KW-0408">Iron</keyword>
<dbReference type="GO" id="GO:0046872">
    <property type="term" value="F:metal ion binding"/>
    <property type="evidence" value="ECO:0007669"/>
    <property type="project" value="UniProtKB-KW"/>
</dbReference>
<reference evidence="8" key="1">
    <citation type="journal article" date="2020" name="mSystems">
        <title>Genome- and Community-Level Interaction Insights into Carbon Utilization and Element Cycling Functions of Hydrothermarchaeota in Hydrothermal Sediment.</title>
        <authorList>
            <person name="Zhou Z."/>
            <person name="Liu Y."/>
            <person name="Xu W."/>
            <person name="Pan J."/>
            <person name="Luo Z.H."/>
            <person name="Li M."/>
        </authorList>
    </citation>
    <scope>NUCLEOTIDE SEQUENCE [LARGE SCALE GENOMIC DNA]</scope>
    <source>
        <strain evidence="8">SpSt-125</strain>
    </source>
</reference>
<organism evidence="8">
    <name type="scientific">Ignisphaera aggregans</name>
    <dbReference type="NCBI Taxonomy" id="334771"/>
    <lineage>
        <taxon>Archaea</taxon>
        <taxon>Thermoproteota</taxon>
        <taxon>Thermoprotei</taxon>
        <taxon>Desulfurococcales</taxon>
        <taxon>Desulfurococcaceae</taxon>
        <taxon>Ignisphaera</taxon>
    </lineage>
</organism>
<evidence type="ECO:0000256" key="5">
    <source>
        <dbReference type="ARBA" id="ARBA00023004"/>
    </source>
</evidence>
<dbReference type="CDD" id="cd01335">
    <property type="entry name" value="Radical_SAM"/>
    <property type="match status" value="1"/>
</dbReference>
<dbReference type="GO" id="GO:0003824">
    <property type="term" value="F:catalytic activity"/>
    <property type="evidence" value="ECO:0007669"/>
    <property type="project" value="InterPro"/>
</dbReference>
<sequence>MTKTTIYHITYYDYDKSVYIQLLSCNFGCLGCVRRKFLWDRHLGDNGRSLSNVKIRLLEVEKLAEVLKSVDREFGLKRAVLGGGEPTADPSFCNIMKILHDLGLEVSILTNGYLLDKVLKCIHKEDTLEISIKSIWPERFAMYTGRKASDLNRVLNNIENVFKQGYKVIIGTILIPGFNDAKDVEEVVRFIATHLNTSTPLIIDEYIPVSTAPWRRPTYEELVEAKQRAEKHLMNVIFRSSYTVKLKGKVYPIFPNKCARTR</sequence>
<dbReference type="PANTHER" id="PTHR30352">
    <property type="entry name" value="PYRUVATE FORMATE-LYASE-ACTIVATING ENZYME"/>
    <property type="match status" value="1"/>
</dbReference>
<evidence type="ECO:0000256" key="2">
    <source>
        <dbReference type="ARBA" id="ARBA00022485"/>
    </source>
</evidence>
<keyword evidence="2" id="KW-0004">4Fe-4S</keyword>
<dbReference type="EMBL" id="DSEU01000069">
    <property type="protein sequence ID" value="HEM67829.1"/>
    <property type="molecule type" value="Genomic_DNA"/>
</dbReference>
<dbReference type="InterPro" id="IPR034457">
    <property type="entry name" value="Organic_radical-activating"/>
</dbReference>
<comment type="caution">
    <text evidence="8">The sequence shown here is derived from an EMBL/GenBank/DDBJ whole genome shotgun (WGS) entry which is preliminary data.</text>
</comment>
<evidence type="ECO:0000256" key="1">
    <source>
        <dbReference type="ARBA" id="ARBA00001966"/>
    </source>
</evidence>
<evidence type="ECO:0000313" key="8">
    <source>
        <dbReference type="EMBL" id="HEM67829.1"/>
    </source>
</evidence>
<gene>
    <name evidence="8" type="ORF">ENO26_09765</name>
</gene>